<keyword evidence="3" id="KW-1133">Transmembrane helix</keyword>
<dbReference type="GeneID" id="20084735"/>
<feature type="chain" id="PRO_5001537948" description="Phosphatidylinositol-specific phospholipase C X domain-containing protein" evidence="5">
    <location>
        <begin position="21"/>
        <end position="539"/>
    </location>
</feature>
<protein>
    <recommendedName>
        <fullName evidence="7">Phosphatidylinositol-specific phospholipase C X domain-containing protein</fullName>
    </recommendedName>
</protein>
<feature type="signal peptide" evidence="5">
    <location>
        <begin position="1"/>
        <end position="20"/>
    </location>
</feature>
<dbReference type="eggNOG" id="ENOG502QRWP">
    <property type="taxonomic scope" value="Eukaryota"/>
</dbReference>
<dbReference type="GO" id="GO:0016020">
    <property type="term" value="C:membrane"/>
    <property type="evidence" value="ECO:0007669"/>
    <property type="project" value="UniProtKB-SubCell"/>
</dbReference>
<reference evidence="6" key="1">
    <citation type="submission" date="2013-12" db="EMBL/GenBank/DDBJ databases">
        <title>The Genome Sequence of Aphanomyces invadans NJM9701.</title>
        <authorList>
            <consortium name="The Broad Institute Genomics Platform"/>
            <person name="Russ C."/>
            <person name="Tyler B."/>
            <person name="van West P."/>
            <person name="Dieguez-Uribeondo J."/>
            <person name="Young S.K."/>
            <person name="Zeng Q."/>
            <person name="Gargeya S."/>
            <person name="Fitzgerald M."/>
            <person name="Abouelleil A."/>
            <person name="Alvarado L."/>
            <person name="Chapman S.B."/>
            <person name="Gainer-Dewar J."/>
            <person name="Goldberg J."/>
            <person name="Griggs A."/>
            <person name="Gujja S."/>
            <person name="Hansen M."/>
            <person name="Howarth C."/>
            <person name="Imamovic A."/>
            <person name="Ireland A."/>
            <person name="Larimer J."/>
            <person name="McCowan C."/>
            <person name="Murphy C."/>
            <person name="Pearson M."/>
            <person name="Poon T.W."/>
            <person name="Priest M."/>
            <person name="Roberts A."/>
            <person name="Saif S."/>
            <person name="Shea T."/>
            <person name="Sykes S."/>
            <person name="Wortman J."/>
            <person name="Nusbaum C."/>
            <person name="Birren B."/>
        </authorList>
    </citation>
    <scope>NUCLEOTIDE SEQUENCE [LARGE SCALE GENOMIC DNA]</scope>
    <source>
        <strain evidence="6">NJM9701</strain>
    </source>
</reference>
<gene>
    <name evidence="6" type="ORF">H310_07685</name>
</gene>
<keyword evidence="5" id="KW-0732">Signal</keyword>
<evidence type="ECO:0000256" key="5">
    <source>
        <dbReference type="SAM" id="SignalP"/>
    </source>
</evidence>
<dbReference type="InterPro" id="IPR017946">
    <property type="entry name" value="PLC-like_Pdiesterase_TIM-brl"/>
</dbReference>
<dbReference type="OrthoDB" id="7984201at2759"/>
<evidence type="ECO:0000256" key="1">
    <source>
        <dbReference type="ARBA" id="ARBA00004370"/>
    </source>
</evidence>
<dbReference type="GO" id="GO:0008081">
    <property type="term" value="F:phosphoric diester hydrolase activity"/>
    <property type="evidence" value="ECO:0007669"/>
    <property type="project" value="InterPro"/>
</dbReference>
<dbReference type="RefSeq" id="XP_008871337.1">
    <property type="nucleotide sequence ID" value="XM_008873115.1"/>
</dbReference>
<dbReference type="PANTHER" id="PTHR35518">
    <property type="entry name" value="MAINTENANCE OF TELOMOERE CAPPING"/>
    <property type="match status" value="1"/>
</dbReference>
<dbReference type="STRING" id="157072.A0A024U347"/>
<keyword evidence="4" id="KW-0472">Membrane</keyword>
<name>A0A024U347_9STRA</name>
<dbReference type="SUPFAM" id="SSF51695">
    <property type="entry name" value="PLC-like phosphodiesterases"/>
    <property type="match status" value="1"/>
</dbReference>
<dbReference type="GO" id="GO:0006629">
    <property type="term" value="P:lipid metabolic process"/>
    <property type="evidence" value="ECO:0007669"/>
    <property type="project" value="InterPro"/>
</dbReference>
<dbReference type="Gene3D" id="3.20.20.190">
    <property type="entry name" value="Phosphatidylinositol (PI) phosphodiesterase"/>
    <property type="match status" value="1"/>
</dbReference>
<evidence type="ECO:0000256" key="2">
    <source>
        <dbReference type="ARBA" id="ARBA00022692"/>
    </source>
</evidence>
<sequence length="539" mass="59362">MKHPWLLASVAAAALGSTIGGMTASLEGLAASPRDPDIDTVPAGVHCTKIRKCDVHNVCVIVCERGTVAIAPWADRALALQRKLAYTHSLCDAQLPGTHNSAITIVDGYGVEDHVFQKLLAYIPWMPPHLSVHTNDQLFSLTDQLRLGARLVELDVHWVDDDLRIAHCGGFESPMLDELISWFNKIAKRLGIEIQWDSETVGCMPSLSSIPAHSQRPVQDALDEIAAWLHAPQNEHEFLLVYFDDETNLLKWHKVQRLLASIKKSFPVAEILRPDDTGGKPWPTFDTLLAQGKRVAFLTASDYSPVGNELLFHKMSLCSWQEPDLPFATYPDCRFAGSSVSTLTSHGVLFRPETSEIQYGLLNAMGHLGPNLHLIDEAVLPKLLECNVNIPSPDNITPTRMEAMVWSFAPSEPQAVGASECTAMLRPSARWLSRPCDNSTRMAMACKAVHNATWIVAPMTTHAMDMDGSNLCPQGFNPTTPTNGYENRLLHDALVNSPARLRVAGAWIPLSRALLTQVFGSQVSTNVYDRRVHSLVDSP</sequence>
<dbReference type="VEuPathDB" id="FungiDB:H310_07685"/>
<evidence type="ECO:0008006" key="7">
    <source>
        <dbReference type="Google" id="ProtNLM"/>
    </source>
</evidence>
<evidence type="ECO:0000256" key="3">
    <source>
        <dbReference type="ARBA" id="ARBA00022989"/>
    </source>
</evidence>
<evidence type="ECO:0000313" key="6">
    <source>
        <dbReference type="EMBL" id="ETW00312.1"/>
    </source>
</evidence>
<dbReference type="PANTHER" id="PTHR35518:SF2">
    <property type="entry name" value="MAINTENANCE OF TELOMERE CAPPING PROTEIN 6"/>
    <property type="match status" value="1"/>
</dbReference>
<dbReference type="EMBL" id="KI913965">
    <property type="protein sequence ID" value="ETW00312.1"/>
    <property type="molecule type" value="Genomic_DNA"/>
</dbReference>
<organism evidence="6">
    <name type="scientific">Aphanomyces invadans</name>
    <dbReference type="NCBI Taxonomy" id="157072"/>
    <lineage>
        <taxon>Eukaryota</taxon>
        <taxon>Sar</taxon>
        <taxon>Stramenopiles</taxon>
        <taxon>Oomycota</taxon>
        <taxon>Saprolegniomycetes</taxon>
        <taxon>Saprolegniales</taxon>
        <taxon>Verrucalvaceae</taxon>
        <taxon>Aphanomyces</taxon>
    </lineage>
</organism>
<keyword evidence="2" id="KW-0812">Transmembrane</keyword>
<dbReference type="InterPro" id="IPR051008">
    <property type="entry name" value="Telomere_Capping_Maintenance"/>
</dbReference>
<comment type="subcellular location">
    <subcellularLocation>
        <location evidence="1">Membrane</location>
    </subcellularLocation>
</comment>
<proteinExistence type="predicted"/>
<dbReference type="AlphaFoldDB" id="A0A024U347"/>
<accession>A0A024U347</accession>
<evidence type="ECO:0000256" key="4">
    <source>
        <dbReference type="ARBA" id="ARBA00023136"/>
    </source>
</evidence>